<dbReference type="STRING" id="33097.A0A150G2U3"/>
<feature type="compositionally biased region" description="Pro residues" evidence="1">
    <location>
        <begin position="1476"/>
        <end position="1485"/>
    </location>
</feature>
<comment type="caution">
    <text evidence="4">The sequence shown here is derived from an EMBL/GenBank/DDBJ whole genome shotgun (WGS) entry which is preliminary data.</text>
</comment>
<evidence type="ECO:0000256" key="1">
    <source>
        <dbReference type="SAM" id="MobiDB-lite"/>
    </source>
</evidence>
<sequence length="1736" mass="179391">MPRPPNPYYGSPPPPYGDFSPPPTYAPPDVEESPPPPSGEDDSPPPPPPEDEEDSPPPPPPDEDAEDSPPPPDDESPDLEPPSAPPPYYEGGYEYTPGSSSCEACTNCLLAFNSFVAETVKYDWPRDNSEDLADRFWETCVELEDVDEDACDSLWVAIFMDDSNVVQRAGQLCRHLDICSPDTIEDFDKCVFRVPRTSNRNRNITGGIDFCAAEGVAKGRSTLLSKVNKTAENCTSDSECKAFGSGFSCYFGEEDADPVRACTCEDGEDECDDLGTCLQFCELPDTKSMVTRLNAGSKGCTVSEDCGDPDMVCVEVEDCEVWSCDSETNSLLSEECVGMCLPSDLKPINASLANNGHTVTVKLNAYPEPLEEEDCALIFDDATSDLLADSLCSTEDDKLVITLSEASTITRDQLLTLKSKTDAEPSVLVSQISNALVFAGSIKTIPCSNCTKPTAVIAGPVSVAQPCAGGGLLSVAAGLPPEFDGSLSDDPSGRITFSNVQWSLNANLGPEDGRTLLQAAVDRTNIQDDLDDRLILGMLSDEVTSLPVGTYQLLLTVTSWLGTSSTASFTFEKTSGLKAPAVKVVGSATRTFRLAGGLRVNANPGQLCNGRSVAWNWTSPSGWLAVPKGGVTTQRLFLPAPLAAVHGQSYTLRVAASFVGEADSTAFDTVTVVANGAPPNAKLSGASGDIPNDVTVNLTALASSDPESTPALQKLEYSWDCRRDDHPTPCFKNSDQGDRTSTPGVWSLPLGLLTPGRLHTITVTVSKSVTRTATPLRATASVSFRPRIPEAFPRGTLTRACGAAECAAPHRTDKPLTVQLAMAATDGDATVTFTSPDVNGMPSLSVATISTDPVVYSVTVPTARLPNNKNSVTITASMRRGERTGSAILTVPLNAAPFCVPSPRDPSAPACISATLANKKFPYAVGTLRATSWTDEDTELTYEFGAIANGAEVLQQVGPTASAPIVGLWYGKTRLFACIKDTYGSKTCGYTSVDVDKPDNNFDAKATLSSLLDSLETLTDPTAILQANAQVGLLSRYISENANANGNGQKGPNGLSLKATDEEIALASKAAMTLISKTLTSSNLADSQQAALALASISNTANSNAGLLNAAAQLSILDAANQIATAVLPKTNVDSTFANQMLTLYHASTPADASYGVANALDWLRKLIANSKALGLSLGKSATPGSAYTATGSGSVWLSVLAMPSLATIASIIRAGASAASLASSTSSSASGRRAALQQFQTSEHFINPRMAIAIAASESATRRRLQQTTSVSDTAEAFLQLLGATATSANGYSVTMLYVPSANTALVTALGSAKPADIDIRGGLAMVDWAAVSSTAGAVPTLDGTNSFIRIRIPAPNYNTGKRGTCALWNSATNTLSGGLPEVGNDNSAAVYEDYDGATGRLVCKVTVAGVYVVVQNQQASASPPPSPPASSPPPSPLSPPPPPASPPPPGGLVASPPPPPPPSLIDNPTSSTETPPPPPPPPGSVKKGGAAIGAIVGGVIGGLVAIGIIVAIFIIVRRRKWQVVVAQPEGGATAQPLTAVTVSEQAPPPAAAAWQQPAPGTSPAADTPGYPSPTDARSSEVDPAPAVAAGAAAGAAVAAAGIVRSADEVEERRPSSARSSRGPPVEGVDFNLPHTPRPGEGEPDAPAPPAPGSFSSPRGSAPGIAGSSDQLRAPASMMDDVLPPANASEPLSSPRTVDALKPPRPPSAAGAGGSRPSSAAVVSPRPGSAAGGVP</sequence>
<keyword evidence="2" id="KW-0812">Transmembrane</keyword>
<dbReference type="EMBL" id="LSYV01000074">
    <property type="protein sequence ID" value="KXZ44133.1"/>
    <property type="molecule type" value="Genomic_DNA"/>
</dbReference>
<keyword evidence="2" id="KW-0472">Membrane</keyword>
<evidence type="ECO:0000313" key="5">
    <source>
        <dbReference type="Proteomes" id="UP000075714"/>
    </source>
</evidence>
<feature type="domain" description="PKD/REJ-like" evidence="3">
    <location>
        <begin position="644"/>
        <end position="773"/>
    </location>
</feature>
<dbReference type="Pfam" id="PF02010">
    <property type="entry name" value="REJ"/>
    <property type="match status" value="1"/>
</dbReference>
<gene>
    <name evidence="4" type="ORF">GPECTOR_73g654</name>
</gene>
<reference evidence="5" key="1">
    <citation type="journal article" date="2016" name="Nat. Commun.">
        <title>The Gonium pectorale genome demonstrates co-option of cell cycle regulation during the evolution of multicellularity.</title>
        <authorList>
            <person name="Hanschen E.R."/>
            <person name="Marriage T.N."/>
            <person name="Ferris P.J."/>
            <person name="Hamaji T."/>
            <person name="Toyoda A."/>
            <person name="Fujiyama A."/>
            <person name="Neme R."/>
            <person name="Noguchi H."/>
            <person name="Minakuchi Y."/>
            <person name="Suzuki M."/>
            <person name="Kawai-Toyooka H."/>
            <person name="Smith D.R."/>
            <person name="Sparks H."/>
            <person name="Anderson J."/>
            <person name="Bakaric R."/>
            <person name="Luria V."/>
            <person name="Karger A."/>
            <person name="Kirschner M.W."/>
            <person name="Durand P.M."/>
            <person name="Michod R.E."/>
            <person name="Nozaki H."/>
            <person name="Olson B.J."/>
        </authorList>
    </citation>
    <scope>NUCLEOTIDE SEQUENCE [LARGE SCALE GENOMIC DNA]</scope>
    <source>
        <strain evidence="5">NIES-2863</strain>
    </source>
</reference>
<organism evidence="4 5">
    <name type="scientific">Gonium pectorale</name>
    <name type="common">Green alga</name>
    <dbReference type="NCBI Taxonomy" id="33097"/>
    <lineage>
        <taxon>Eukaryota</taxon>
        <taxon>Viridiplantae</taxon>
        <taxon>Chlorophyta</taxon>
        <taxon>core chlorophytes</taxon>
        <taxon>Chlorophyceae</taxon>
        <taxon>CS clade</taxon>
        <taxon>Chlamydomonadales</taxon>
        <taxon>Volvocaceae</taxon>
        <taxon>Gonium</taxon>
    </lineage>
</organism>
<keyword evidence="5" id="KW-1185">Reference proteome</keyword>
<feature type="region of interest" description="Disordered" evidence="1">
    <location>
        <begin position="1547"/>
        <end position="1587"/>
    </location>
</feature>
<dbReference type="PANTHER" id="PTHR45733">
    <property type="entry name" value="FORMIN-J"/>
    <property type="match status" value="1"/>
</dbReference>
<feature type="region of interest" description="Disordered" evidence="1">
    <location>
        <begin position="1420"/>
        <end position="1488"/>
    </location>
</feature>
<name>A0A150G2U3_GONPE</name>
<dbReference type="InterPro" id="IPR002859">
    <property type="entry name" value="PKD/REJ-like"/>
</dbReference>
<evidence type="ECO:0000256" key="2">
    <source>
        <dbReference type="SAM" id="Phobius"/>
    </source>
</evidence>
<dbReference type="OrthoDB" id="540623at2759"/>
<feature type="compositionally biased region" description="Acidic residues" evidence="1">
    <location>
        <begin position="39"/>
        <end position="78"/>
    </location>
</feature>
<feature type="transmembrane region" description="Helical" evidence="2">
    <location>
        <begin position="1492"/>
        <end position="1518"/>
    </location>
</feature>
<dbReference type="PANTHER" id="PTHR45733:SF7">
    <property type="entry name" value="C2 TENSIN-TYPE DOMAIN-CONTAINING PROTEIN"/>
    <property type="match status" value="1"/>
</dbReference>
<feature type="region of interest" description="Disordered" evidence="1">
    <location>
        <begin position="1608"/>
        <end position="1736"/>
    </location>
</feature>
<dbReference type="Proteomes" id="UP000075714">
    <property type="component" value="Unassembled WGS sequence"/>
</dbReference>
<keyword evidence="2" id="KW-1133">Transmembrane helix</keyword>
<feature type="region of interest" description="Disordered" evidence="1">
    <location>
        <begin position="1"/>
        <end position="92"/>
    </location>
</feature>
<feature type="compositionally biased region" description="Low complexity" evidence="1">
    <location>
        <begin position="1654"/>
        <end position="1665"/>
    </location>
</feature>
<protein>
    <recommendedName>
        <fullName evidence="3">PKD/REJ-like domain-containing protein</fullName>
    </recommendedName>
</protein>
<evidence type="ECO:0000259" key="3">
    <source>
        <dbReference type="Pfam" id="PF02010"/>
    </source>
</evidence>
<feature type="compositionally biased region" description="Low complexity" evidence="1">
    <location>
        <begin position="1716"/>
        <end position="1730"/>
    </location>
</feature>
<dbReference type="InterPro" id="IPR051144">
    <property type="entry name" value="Formin_homology_domain"/>
</dbReference>
<feature type="compositionally biased region" description="Pro residues" evidence="1">
    <location>
        <begin position="79"/>
        <end position="88"/>
    </location>
</feature>
<feature type="compositionally biased region" description="Pro residues" evidence="1">
    <location>
        <begin position="1424"/>
        <end position="1465"/>
    </location>
</feature>
<accession>A0A150G2U3</accession>
<proteinExistence type="predicted"/>
<feature type="compositionally biased region" description="Pro residues" evidence="1">
    <location>
        <begin position="1"/>
        <end position="26"/>
    </location>
</feature>
<evidence type="ECO:0000313" key="4">
    <source>
        <dbReference type="EMBL" id="KXZ44133.1"/>
    </source>
</evidence>